<dbReference type="RefSeq" id="WP_169020897.1">
    <property type="nucleotide sequence ID" value="NZ_JABBMT010000025.1"/>
</dbReference>
<accession>A0A7Y0DUS8</accession>
<reference evidence="2" key="1">
    <citation type="submission" date="2020-04" db="EMBL/GenBank/DDBJ databases">
        <title>Genome Sequencing for Pseudoaltermonas arctica.</title>
        <authorList>
            <person name="Elkins N.S."/>
        </authorList>
    </citation>
    <scope>NUCLEOTIDE SEQUENCE [LARGE SCALE GENOMIC DNA]</scope>
    <source>
        <strain evidence="2">NEC-BIFX-2020_0012</strain>
    </source>
</reference>
<comment type="caution">
    <text evidence="2">The sequence shown here is derived from an EMBL/GenBank/DDBJ whole genome shotgun (WGS) entry which is preliminary data.</text>
</comment>
<dbReference type="Proteomes" id="UP000570493">
    <property type="component" value="Unassembled WGS sequence"/>
</dbReference>
<feature type="compositionally biased region" description="Polar residues" evidence="1">
    <location>
        <begin position="1"/>
        <end position="18"/>
    </location>
</feature>
<protein>
    <submittedName>
        <fullName evidence="2">Uncharacterized protein</fullName>
    </submittedName>
</protein>
<name>A0A7Y0DUS8_9GAMM</name>
<feature type="region of interest" description="Disordered" evidence="1">
    <location>
        <begin position="1"/>
        <end position="31"/>
    </location>
</feature>
<evidence type="ECO:0000313" key="3">
    <source>
        <dbReference type="Proteomes" id="UP000570493"/>
    </source>
</evidence>
<organism evidence="2 3">
    <name type="scientific">Pseudoalteromonas arctica</name>
    <dbReference type="NCBI Taxonomy" id="394751"/>
    <lineage>
        <taxon>Bacteria</taxon>
        <taxon>Pseudomonadati</taxon>
        <taxon>Pseudomonadota</taxon>
        <taxon>Gammaproteobacteria</taxon>
        <taxon>Alteromonadales</taxon>
        <taxon>Pseudoalteromonadaceae</taxon>
        <taxon>Pseudoalteromonas</taxon>
    </lineage>
</organism>
<dbReference type="EMBL" id="JABBMT010000025">
    <property type="protein sequence ID" value="NMM41952.1"/>
    <property type="molecule type" value="Genomic_DNA"/>
</dbReference>
<dbReference type="AlphaFoldDB" id="A0A7Y0DUS8"/>
<evidence type="ECO:0000313" key="2">
    <source>
        <dbReference type="EMBL" id="NMM41952.1"/>
    </source>
</evidence>
<evidence type="ECO:0000256" key="1">
    <source>
        <dbReference type="SAM" id="MobiDB-lite"/>
    </source>
</evidence>
<keyword evidence="3" id="KW-1185">Reference proteome</keyword>
<proteinExistence type="predicted"/>
<gene>
    <name evidence="2" type="ORF">HHO47_14275</name>
</gene>
<sequence length="240" mass="27291">MKVNSHDTNSMQYALSSSSKKHEIKRVHGEDKLNNELKKLADDVYHKETSDTTSPTYSKPLVMESREIDLSKSVDEAMYELAVATGELYMPGGSVPKAVEKMLSPYDSMMSNIIKEQPSLEHQSWGIAINRSGELEAIGSISDDEKAFLDEKLNNNKELVAAVNEFKSSYLEFIGAEYRGYGQYEVDESNFSEVFDFRQVLESSKSDEAFKKTWNYETNWLKLNDNLLSQLESNAPKHKM</sequence>